<dbReference type="Pfam" id="PF06985">
    <property type="entry name" value="HET"/>
    <property type="match status" value="1"/>
</dbReference>
<dbReference type="PANTHER" id="PTHR24148:SF64">
    <property type="entry name" value="HETEROKARYON INCOMPATIBILITY DOMAIN-CONTAINING PROTEIN"/>
    <property type="match status" value="1"/>
</dbReference>
<proteinExistence type="predicted"/>
<comment type="caution">
    <text evidence="2">The sequence shown here is derived from an EMBL/GenBank/DDBJ whole genome shotgun (WGS) entry which is preliminary data.</text>
</comment>
<reference evidence="2" key="1">
    <citation type="submission" date="2023-07" db="EMBL/GenBank/DDBJ databases">
        <title>Black Yeasts Isolated from many extreme environments.</title>
        <authorList>
            <person name="Coleine C."/>
            <person name="Stajich J.E."/>
            <person name="Selbmann L."/>
        </authorList>
    </citation>
    <scope>NUCLEOTIDE SEQUENCE</scope>
    <source>
        <strain evidence="2">CCFEE 5485</strain>
    </source>
</reference>
<dbReference type="PANTHER" id="PTHR24148">
    <property type="entry name" value="ANKYRIN REPEAT DOMAIN-CONTAINING PROTEIN 39 HOMOLOG-RELATED"/>
    <property type="match status" value="1"/>
</dbReference>
<keyword evidence="3" id="KW-1185">Reference proteome</keyword>
<dbReference type="InterPro" id="IPR010730">
    <property type="entry name" value="HET"/>
</dbReference>
<feature type="domain" description="Heterokaryon incompatibility" evidence="1">
    <location>
        <begin position="55"/>
        <end position="202"/>
    </location>
</feature>
<dbReference type="InterPro" id="IPR052895">
    <property type="entry name" value="HetReg/Transcr_Mod"/>
</dbReference>
<protein>
    <recommendedName>
        <fullName evidence="1">Heterokaryon incompatibility domain-containing protein</fullName>
    </recommendedName>
</protein>
<evidence type="ECO:0000259" key="1">
    <source>
        <dbReference type="Pfam" id="PF06985"/>
    </source>
</evidence>
<name>A0AAE0WLS7_9PEZI</name>
<evidence type="ECO:0000313" key="2">
    <source>
        <dbReference type="EMBL" id="KAK3674046.1"/>
    </source>
</evidence>
<dbReference type="AlphaFoldDB" id="A0AAE0WLS7"/>
<organism evidence="2 3">
    <name type="scientific">Recurvomyces mirabilis</name>
    <dbReference type="NCBI Taxonomy" id="574656"/>
    <lineage>
        <taxon>Eukaryota</taxon>
        <taxon>Fungi</taxon>
        <taxon>Dikarya</taxon>
        <taxon>Ascomycota</taxon>
        <taxon>Pezizomycotina</taxon>
        <taxon>Dothideomycetes</taxon>
        <taxon>Dothideomycetidae</taxon>
        <taxon>Mycosphaerellales</taxon>
        <taxon>Teratosphaeriaceae</taxon>
        <taxon>Recurvomyces</taxon>
    </lineage>
</organism>
<dbReference type="EMBL" id="JAUTXT010000021">
    <property type="protein sequence ID" value="KAK3674046.1"/>
    <property type="molecule type" value="Genomic_DNA"/>
</dbReference>
<sequence>MVMAGHNSGENSTFPYQPLHDTKRQIRLLVVNRSNKETGRQYSLQVRSLDKKPRYRALSYQLGTGAPDHAIEFDDRAFYIRKSVHDFLHTMPVDDLIGAWFLDAICVNQSDHHERAAQVRLMGILYSRAQSVIAWLGPDHAVSESGSWIRARIAFAWMTHPTADLGDLFRWLRMDDEDLEHILTARQAASRPYWTRLWVVQEVLFVKDLRIMIGQSTVPVKSVTAWAEGNHFHSWRSEYWSVRSRPASWLTAYGTFGRDSFGGSLTYPLYKALITFGTQGSLDPRDTVFSILGLATTNIAPDYDLTITEV</sequence>
<evidence type="ECO:0000313" key="3">
    <source>
        <dbReference type="Proteomes" id="UP001274830"/>
    </source>
</evidence>
<gene>
    <name evidence="2" type="ORF">LTR78_005893</name>
</gene>
<accession>A0AAE0WLS7</accession>
<dbReference type="Proteomes" id="UP001274830">
    <property type="component" value="Unassembled WGS sequence"/>
</dbReference>